<sequence>MNQLHPTRATARRSLTPALSALALLSVLPAAPLAAQTAAPAANNDEVVVLSPFTVSAESADRYHAGEAISAVRVRAPLLDTASSISVITRDMMDDLGPTRVFDVTRYVAGVQEGRGVQFQDRMIIRGFETQNGARTVDNFLQSADADNIVESVIDRIEVSKGPNAILSPAGAPGGSLNIITKSPTFKQQRSFLATVGLFDAQKYMLDLAGPLGDGGKFAYRLVHSAQDSDRYWDDSYVRNRTLAPMFAWRLSDKTLLTLKVIGAEQWLSREPLLIIHPDVTAATKDPYFAPGINPKTNNGIQDWSHVETHSADVFATLTSQLSEKLNLRVAANGRYYYEDSDQNFLSTPGLSNRYNPYTGELTQDSTWALQNTALPHNATTNRYVPTFSPFFNPGNIPNRGDRQDTRRRTFNFQTDLVYNTMLGNTSSQTVAGFGYSRQLAYGRGRTGTMPGIDLSQPDREFYPTYGATFSFFNRNSYANTQLYVNQRFGFFDNRLYLTGGLLRYSTKTVGANVLTGATPAVLDDDKNLWNLSALYKIRENVSLYASRSINASPVIANNQPLWRSGEQDEIGVKSEFLNRKLSVNLAYFEIAQTNVTVPNPAYQTDPTQPQTLVSDLSNKGYELEVMGSVTDNLSLIATWSHLKMRDALGRKVRAVADENATFLANYRIAEGSLKGLAINGGIVYNGRRAGDIPDGNFTQLNVVKQVSFYLKPQYTTTLGFSYRWNERYHTRLVIDNVLDEKHYISVAGGRVTGTGITAMPGRNLRLTTTINW</sequence>
<comment type="caution">
    <text evidence="17">The sequence shown here is derived from an EMBL/GenBank/DDBJ whole genome shotgun (WGS) entry which is preliminary data.</text>
</comment>
<evidence type="ECO:0000256" key="13">
    <source>
        <dbReference type="RuleBase" id="RU003357"/>
    </source>
</evidence>
<dbReference type="InterPro" id="IPR037066">
    <property type="entry name" value="Plug_dom_sf"/>
</dbReference>
<dbReference type="SUPFAM" id="SSF56935">
    <property type="entry name" value="Porins"/>
    <property type="match status" value="1"/>
</dbReference>
<keyword evidence="17" id="KW-0675">Receptor</keyword>
<keyword evidence="6 14" id="KW-0732">Signal</keyword>
<evidence type="ECO:0000256" key="8">
    <source>
        <dbReference type="ARBA" id="ARBA00023065"/>
    </source>
</evidence>
<dbReference type="EMBL" id="SDHX01000002">
    <property type="protein sequence ID" value="RXK53665.1"/>
    <property type="molecule type" value="Genomic_DNA"/>
</dbReference>
<feature type="domain" description="TonB-dependent receptor plug" evidence="16">
    <location>
        <begin position="78"/>
        <end position="175"/>
    </location>
</feature>
<protein>
    <submittedName>
        <fullName evidence="17">TonB-dependent receptor</fullName>
    </submittedName>
</protein>
<dbReference type="Pfam" id="PF07715">
    <property type="entry name" value="Plug"/>
    <property type="match status" value="1"/>
</dbReference>
<evidence type="ECO:0000313" key="18">
    <source>
        <dbReference type="Proteomes" id="UP000290218"/>
    </source>
</evidence>
<dbReference type="AlphaFoldDB" id="A0A4Q1C5N7"/>
<dbReference type="Gene3D" id="2.40.170.20">
    <property type="entry name" value="TonB-dependent receptor, beta-barrel domain"/>
    <property type="match status" value="1"/>
</dbReference>
<dbReference type="PANTHER" id="PTHR32552:SF68">
    <property type="entry name" value="FERRICHROME OUTER MEMBRANE TRANSPORTER_PHAGE RECEPTOR"/>
    <property type="match status" value="1"/>
</dbReference>
<evidence type="ECO:0000256" key="7">
    <source>
        <dbReference type="ARBA" id="ARBA00023004"/>
    </source>
</evidence>
<dbReference type="RefSeq" id="WP_129049576.1">
    <property type="nucleotide sequence ID" value="NZ_SDHX01000002.1"/>
</dbReference>
<evidence type="ECO:0000256" key="12">
    <source>
        <dbReference type="PROSITE-ProRule" id="PRU01360"/>
    </source>
</evidence>
<evidence type="ECO:0000256" key="10">
    <source>
        <dbReference type="ARBA" id="ARBA00023136"/>
    </source>
</evidence>
<keyword evidence="2 12" id="KW-0813">Transport</keyword>
<evidence type="ECO:0000256" key="11">
    <source>
        <dbReference type="ARBA" id="ARBA00023237"/>
    </source>
</evidence>
<reference evidence="17 18" key="1">
    <citation type="submission" date="2019-01" db="EMBL/GenBank/DDBJ databases">
        <title>Lacunisphaera sp. strain TWA-58.</title>
        <authorList>
            <person name="Chen W.-M."/>
        </authorList>
    </citation>
    <scope>NUCLEOTIDE SEQUENCE [LARGE SCALE GENOMIC DNA]</scope>
    <source>
        <strain evidence="17 18">TWA-58</strain>
    </source>
</reference>
<dbReference type="OrthoDB" id="176181at2"/>
<organism evidence="17 18">
    <name type="scientific">Oleiharenicola lentus</name>
    <dbReference type="NCBI Taxonomy" id="2508720"/>
    <lineage>
        <taxon>Bacteria</taxon>
        <taxon>Pseudomonadati</taxon>
        <taxon>Verrucomicrobiota</taxon>
        <taxon>Opitutia</taxon>
        <taxon>Opitutales</taxon>
        <taxon>Opitutaceae</taxon>
        <taxon>Oleiharenicola</taxon>
    </lineage>
</organism>
<evidence type="ECO:0000256" key="3">
    <source>
        <dbReference type="ARBA" id="ARBA00022452"/>
    </source>
</evidence>
<dbReference type="GO" id="GO:0015344">
    <property type="term" value="F:siderophore uptake transmembrane transporter activity"/>
    <property type="evidence" value="ECO:0007669"/>
    <property type="project" value="TreeGrafter"/>
</dbReference>
<dbReference type="InterPro" id="IPR039426">
    <property type="entry name" value="TonB-dep_rcpt-like"/>
</dbReference>
<feature type="signal peptide" evidence="14">
    <location>
        <begin position="1"/>
        <end position="34"/>
    </location>
</feature>
<gene>
    <name evidence="17" type="ORF">ESB00_18430</name>
</gene>
<evidence type="ECO:0000259" key="16">
    <source>
        <dbReference type="Pfam" id="PF07715"/>
    </source>
</evidence>
<dbReference type="InterPro" id="IPR036942">
    <property type="entry name" value="Beta-barrel_TonB_sf"/>
</dbReference>
<name>A0A4Q1C5N7_9BACT</name>
<keyword evidence="11 12" id="KW-0998">Cell outer membrane</keyword>
<evidence type="ECO:0000256" key="4">
    <source>
        <dbReference type="ARBA" id="ARBA00022496"/>
    </source>
</evidence>
<comment type="similarity">
    <text evidence="12 13">Belongs to the TonB-dependent receptor family.</text>
</comment>
<dbReference type="PANTHER" id="PTHR32552">
    <property type="entry name" value="FERRICHROME IRON RECEPTOR-RELATED"/>
    <property type="match status" value="1"/>
</dbReference>
<evidence type="ECO:0000256" key="14">
    <source>
        <dbReference type="SAM" id="SignalP"/>
    </source>
</evidence>
<keyword evidence="8" id="KW-0406">Ion transport</keyword>
<dbReference type="Gene3D" id="2.170.130.10">
    <property type="entry name" value="TonB-dependent receptor, plug domain"/>
    <property type="match status" value="1"/>
</dbReference>
<keyword evidence="10 12" id="KW-0472">Membrane</keyword>
<evidence type="ECO:0000313" key="17">
    <source>
        <dbReference type="EMBL" id="RXK53665.1"/>
    </source>
</evidence>
<proteinExistence type="inferred from homology"/>
<keyword evidence="9 13" id="KW-0798">TonB box</keyword>
<evidence type="ECO:0000256" key="9">
    <source>
        <dbReference type="ARBA" id="ARBA00023077"/>
    </source>
</evidence>
<evidence type="ECO:0000259" key="15">
    <source>
        <dbReference type="Pfam" id="PF00593"/>
    </source>
</evidence>
<dbReference type="InterPro" id="IPR000531">
    <property type="entry name" value="Beta-barrel_TonB"/>
</dbReference>
<accession>A0A4Q1C5N7</accession>
<feature type="domain" description="TonB-dependent receptor-like beta-barrel" evidence="15">
    <location>
        <begin position="358"/>
        <end position="738"/>
    </location>
</feature>
<evidence type="ECO:0000256" key="5">
    <source>
        <dbReference type="ARBA" id="ARBA00022692"/>
    </source>
</evidence>
<keyword evidence="7" id="KW-0408">Iron</keyword>
<dbReference type="PROSITE" id="PS52016">
    <property type="entry name" value="TONB_DEPENDENT_REC_3"/>
    <property type="match status" value="1"/>
</dbReference>
<keyword evidence="4" id="KW-0410">Iron transport</keyword>
<dbReference type="Proteomes" id="UP000290218">
    <property type="component" value="Unassembled WGS sequence"/>
</dbReference>
<evidence type="ECO:0000256" key="1">
    <source>
        <dbReference type="ARBA" id="ARBA00004571"/>
    </source>
</evidence>
<evidence type="ECO:0000256" key="2">
    <source>
        <dbReference type="ARBA" id="ARBA00022448"/>
    </source>
</evidence>
<comment type="subcellular location">
    <subcellularLocation>
        <location evidence="1 12">Cell outer membrane</location>
        <topology evidence="1 12">Multi-pass membrane protein</topology>
    </subcellularLocation>
</comment>
<keyword evidence="5 12" id="KW-0812">Transmembrane</keyword>
<keyword evidence="18" id="KW-1185">Reference proteome</keyword>
<dbReference type="GO" id="GO:0009279">
    <property type="term" value="C:cell outer membrane"/>
    <property type="evidence" value="ECO:0007669"/>
    <property type="project" value="UniProtKB-SubCell"/>
</dbReference>
<evidence type="ECO:0000256" key="6">
    <source>
        <dbReference type="ARBA" id="ARBA00022729"/>
    </source>
</evidence>
<feature type="chain" id="PRO_5020793971" evidence="14">
    <location>
        <begin position="35"/>
        <end position="773"/>
    </location>
</feature>
<dbReference type="InterPro" id="IPR012910">
    <property type="entry name" value="Plug_dom"/>
</dbReference>
<keyword evidence="3 12" id="KW-1134">Transmembrane beta strand</keyword>
<dbReference type="Pfam" id="PF00593">
    <property type="entry name" value="TonB_dep_Rec_b-barrel"/>
    <property type="match status" value="1"/>
</dbReference>